<dbReference type="EMBL" id="FPHV01000114">
    <property type="protein sequence ID" value="SFV81897.1"/>
    <property type="molecule type" value="Genomic_DNA"/>
</dbReference>
<proteinExistence type="predicted"/>
<keyword evidence="1" id="KW-1133">Transmembrane helix</keyword>
<accession>A0A1W1DAF1</accession>
<dbReference type="EMBL" id="FPHQ01000203">
    <property type="protein sequence ID" value="SFV77588.1"/>
    <property type="molecule type" value="Genomic_DNA"/>
</dbReference>
<evidence type="ECO:0000313" key="3">
    <source>
        <dbReference type="EMBL" id="SFV81897.1"/>
    </source>
</evidence>
<dbReference type="NCBIfam" id="NF037947">
    <property type="entry name" value="holin_4"/>
    <property type="match status" value="1"/>
</dbReference>
<name>A0A1W1DAF1_9ZZZZ</name>
<keyword evidence="1" id="KW-0812">Transmembrane</keyword>
<protein>
    <recommendedName>
        <fullName evidence="4">Membrane-associated protein</fullName>
    </recommendedName>
</protein>
<dbReference type="AlphaFoldDB" id="A0A1W1DAF1"/>
<feature type="transmembrane region" description="Helical" evidence="1">
    <location>
        <begin position="12"/>
        <end position="36"/>
    </location>
</feature>
<sequence length="84" mass="9200">MNKKLDTKAVALAFGIMWSLGILIMSIIALTSTTYLHNIVDFMSSVYLGYSLSLTGVLTGMVWAFFDAAIGGLVFAWLYNKLAK</sequence>
<reference evidence="2" key="1">
    <citation type="submission" date="2016-10" db="EMBL/GenBank/DDBJ databases">
        <authorList>
            <person name="de Groot N.N."/>
        </authorList>
    </citation>
    <scope>NUCLEOTIDE SEQUENCE</scope>
</reference>
<evidence type="ECO:0000313" key="2">
    <source>
        <dbReference type="EMBL" id="SFV77588.1"/>
    </source>
</evidence>
<gene>
    <name evidence="2" type="ORF">MNB_SUP05-10-254</name>
    <name evidence="3" type="ORF">MNB_SUP05-6-130</name>
</gene>
<evidence type="ECO:0000256" key="1">
    <source>
        <dbReference type="SAM" id="Phobius"/>
    </source>
</evidence>
<keyword evidence="1" id="KW-0472">Membrane</keyword>
<feature type="transmembrane region" description="Helical" evidence="1">
    <location>
        <begin position="56"/>
        <end position="79"/>
    </location>
</feature>
<organism evidence="2">
    <name type="scientific">hydrothermal vent metagenome</name>
    <dbReference type="NCBI Taxonomy" id="652676"/>
    <lineage>
        <taxon>unclassified sequences</taxon>
        <taxon>metagenomes</taxon>
        <taxon>ecological metagenomes</taxon>
    </lineage>
</organism>
<evidence type="ECO:0008006" key="4">
    <source>
        <dbReference type="Google" id="ProtNLM"/>
    </source>
</evidence>